<accession>A0A1B6CSY0</accession>
<keyword evidence="3" id="KW-0234">DNA repair</keyword>
<organism evidence="8">
    <name type="scientific">Clastoptera arizonana</name>
    <name type="common">Arizona spittle bug</name>
    <dbReference type="NCBI Taxonomy" id="38151"/>
    <lineage>
        <taxon>Eukaryota</taxon>
        <taxon>Metazoa</taxon>
        <taxon>Ecdysozoa</taxon>
        <taxon>Arthropoda</taxon>
        <taxon>Hexapoda</taxon>
        <taxon>Insecta</taxon>
        <taxon>Pterygota</taxon>
        <taxon>Neoptera</taxon>
        <taxon>Paraneoptera</taxon>
        <taxon>Hemiptera</taxon>
        <taxon>Auchenorrhyncha</taxon>
        <taxon>Cercopoidea</taxon>
        <taxon>Clastopteridae</taxon>
        <taxon>Clastoptera</taxon>
    </lineage>
</organism>
<dbReference type="EMBL" id="GEDC01022275">
    <property type="protein sequence ID" value="JAS15023.1"/>
    <property type="molecule type" value="Transcribed_RNA"/>
</dbReference>
<evidence type="ECO:0000256" key="3">
    <source>
        <dbReference type="ARBA" id="ARBA00023204"/>
    </source>
</evidence>
<keyword evidence="4" id="KW-0539">Nucleus</keyword>
<dbReference type="Pfam" id="PF06632">
    <property type="entry name" value="XRCC4"/>
    <property type="match status" value="1"/>
</dbReference>
<evidence type="ECO:0000313" key="7">
    <source>
        <dbReference type="EMBL" id="JAS15023.1"/>
    </source>
</evidence>
<protein>
    <recommendedName>
        <fullName evidence="6">XRCC4 N-terminal domain-containing protein</fullName>
    </recommendedName>
</protein>
<dbReference type="EMBL" id="GEDC01004425">
    <property type="protein sequence ID" value="JAS32873.1"/>
    <property type="molecule type" value="Transcribed_RNA"/>
</dbReference>
<evidence type="ECO:0000256" key="4">
    <source>
        <dbReference type="ARBA" id="ARBA00023242"/>
    </source>
</evidence>
<name>A0A1B6CSY0_9HEMI</name>
<keyword evidence="2" id="KW-0227">DNA damage</keyword>
<evidence type="ECO:0000259" key="6">
    <source>
        <dbReference type="Pfam" id="PF06632"/>
    </source>
</evidence>
<evidence type="ECO:0000256" key="5">
    <source>
        <dbReference type="SAM" id="Coils"/>
    </source>
</evidence>
<evidence type="ECO:0000313" key="10">
    <source>
        <dbReference type="EMBL" id="JAS32873.1"/>
    </source>
</evidence>
<dbReference type="SUPFAM" id="SSF50809">
    <property type="entry name" value="XRCC4, N-terminal domain"/>
    <property type="match status" value="1"/>
</dbReference>
<dbReference type="GO" id="GO:0006303">
    <property type="term" value="P:double-strand break repair via nonhomologous end joining"/>
    <property type="evidence" value="ECO:0007669"/>
    <property type="project" value="UniProtKB-ARBA"/>
</dbReference>
<evidence type="ECO:0000313" key="8">
    <source>
        <dbReference type="EMBL" id="JAS16572.1"/>
    </source>
</evidence>
<dbReference type="AlphaFoldDB" id="A0A1B6CSY0"/>
<evidence type="ECO:0000256" key="1">
    <source>
        <dbReference type="ARBA" id="ARBA00004123"/>
    </source>
</evidence>
<dbReference type="GO" id="GO:0003677">
    <property type="term" value="F:DNA binding"/>
    <property type="evidence" value="ECO:0007669"/>
    <property type="project" value="InterPro"/>
</dbReference>
<keyword evidence="5" id="KW-0175">Coiled coil</keyword>
<dbReference type="InterPro" id="IPR053961">
    <property type="entry name" value="XRCC4_N"/>
</dbReference>
<evidence type="ECO:0000256" key="2">
    <source>
        <dbReference type="ARBA" id="ARBA00022763"/>
    </source>
</evidence>
<feature type="coiled-coil region" evidence="5">
    <location>
        <begin position="179"/>
        <end position="213"/>
    </location>
</feature>
<sequence length="213" mass="25420">MIENITYLRIDNFPQEGCIKTEFHEYGVNFKMVFMTPDGHKAWSGLLGKETIKNYCDYFEVSQEEYLEELNNVFYSKLGENFRFKMEDGKLEWFRRIDSDTETKYGHVYITPAPIDLVMEINHFLGKKYRQCNTTCLALSKQVEVLHQQNEYLTRINHDNESKTEQKERFLKMATAKLLSEKNEKIVHLQSELFEEREKYNALEQDLKKLKKS</sequence>
<dbReference type="InterPro" id="IPR009089">
    <property type="entry name" value="XRCC4_N_sf"/>
</dbReference>
<proteinExistence type="predicted"/>
<dbReference type="GO" id="GO:0005634">
    <property type="term" value="C:nucleus"/>
    <property type="evidence" value="ECO:0007669"/>
    <property type="project" value="UniProtKB-SubCell"/>
</dbReference>
<feature type="domain" description="XRCC4 N-terminal" evidence="6">
    <location>
        <begin position="38"/>
        <end position="109"/>
    </location>
</feature>
<gene>
    <name evidence="10" type="ORF">g.14285</name>
    <name evidence="9" type="ORF">g.14286</name>
    <name evidence="8" type="ORF">g.14287</name>
    <name evidence="7" type="ORF">g.14288</name>
</gene>
<reference evidence="8" key="1">
    <citation type="submission" date="2015-12" db="EMBL/GenBank/DDBJ databases">
        <title>De novo transcriptome assembly of four potential Pierce s Disease insect vectors from Arizona vineyards.</title>
        <authorList>
            <person name="Tassone E.E."/>
        </authorList>
    </citation>
    <scope>NUCLEOTIDE SEQUENCE</scope>
</reference>
<dbReference type="EMBL" id="GEDC01020726">
    <property type="protein sequence ID" value="JAS16572.1"/>
    <property type="molecule type" value="Transcribed_RNA"/>
</dbReference>
<dbReference type="InterPro" id="IPR038051">
    <property type="entry name" value="XRCC4-like_N_sf"/>
</dbReference>
<evidence type="ECO:0000313" key="9">
    <source>
        <dbReference type="EMBL" id="JAS22861.1"/>
    </source>
</evidence>
<dbReference type="GO" id="GO:0006310">
    <property type="term" value="P:DNA recombination"/>
    <property type="evidence" value="ECO:0007669"/>
    <property type="project" value="InterPro"/>
</dbReference>
<dbReference type="Gene3D" id="2.170.210.10">
    <property type="entry name" value="DNA double-strand break repair and VJ recombination XRCC4, N-terminal"/>
    <property type="match status" value="1"/>
</dbReference>
<comment type="subcellular location">
    <subcellularLocation>
        <location evidence="1">Nucleus</location>
    </subcellularLocation>
</comment>
<dbReference type="EMBL" id="GEDC01014437">
    <property type="protein sequence ID" value="JAS22861.1"/>
    <property type="molecule type" value="Transcribed_RNA"/>
</dbReference>